<organism evidence="1 2">
    <name type="scientific">Roseovarius aestuarii</name>
    <dbReference type="NCBI Taxonomy" id="475083"/>
    <lineage>
        <taxon>Bacteria</taxon>
        <taxon>Pseudomonadati</taxon>
        <taxon>Pseudomonadota</taxon>
        <taxon>Alphaproteobacteria</taxon>
        <taxon>Rhodobacterales</taxon>
        <taxon>Roseobacteraceae</taxon>
        <taxon>Roseovarius</taxon>
    </lineage>
</organism>
<gene>
    <name evidence="1" type="ORF">ROA7745_02108</name>
</gene>
<dbReference type="EMBL" id="FWXB01000007">
    <property type="protein sequence ID" value="SMC12284.1"/>
    <property type="molecule type" value="Genomic_DNA"/>
</dbReference>
<reference evidence="1 2" key="1">
    <citation type="submission" date="2017-03" db="EMBL/GenBank/DDBJ databases">
        <authorList>
            <person name="Afonso C.L."/>
            <person name="Miller P.J."/>
            <person name="Scott M.A."/>
            <person name="Spackman E."/>
            <person name="Goraichik I."/>
            <person name="Dimitrov K.M."/>
            <person name="Suarez D.L."/>
            <person name="Swayne D.E."/>
        </authorList>
    </citation>
    <scope>NUCLEOTIDE SEQUENCE [LARGE SCALE GENOMIC DNA]</scope>
    <source>
        <strain evidence="1 2">CECT 7745</strain>
    </source>
</reference>
<evidence type="ECO:0000313" key="2">
    <source>
        <dbReference type="Proteomes" id="UP000193224"/>
    </source>
</evidence>
<name>A0A1X7BRU6_9RHOB</name>
<keyword evidence="2" id="KW-1185">Reference proteome</keyword>
<protein>
    <submittedName>
        <fullName evidence="1">Uncharacterized protein</fullName>
    </submittedName>
</protein>
<sequence>MTDKAAIQSDCSIGKNGLEADKVTVRVCYNTAASDLGWAELRLYLPLYVAKADSSYRSDPNSPRRMFSIALPPPRWRRFCFFCGVGAFGLGRTMGNGCTGVPS</sequence>
<dbReference type="AlphaFoldDB" id="A0A1X7BRU6"/>
<proteinExistence type="predicted"/>
<evidence type="ECO:0000313" key="1">
    <source>
        <dbReference type="EMBL" id="SMC12284.1"/>
    </source>
</evidence>
<dbReference type="Proteomes" id="UP000193224">
    <property type="component" value="Unassembled WGS sequence"/>
</dbReference>
<accession>A0A1X7BRU6</accession>